<keyword evidence="1" id="KW-0812">Transmembrane</keyword>
<comment type="caution">
    <text evidence="2">The sequence shown here is derived from an EMBL/GenBank/DDBJ whole genome shotgun (WGS) entry which is preliminary data.</text>
</comment>
<keyword evidence="1" id="KW-0472">Membrane</keyword>
<gene>
    <name evidence="2" type="ORF">ETD96_29310</name>
</gene>
<evidence type="ECO:0000313" key="2">
    <source>
        <dbReference type="EMBL" id="TMR32572.1"/>
    </source>
</evidence>
<sequence>MKGTPMGNSLRWTIVAVLLAINVVVSVAFADTWLSITVNAVTGLGAIALVVDYFVRGRRRT</sequence>
<protein>
    <submittedName>
        <fullName evidence="2">Uncharacterized protein</fullName>
    </submittedName>
</protein>
<keyword evidence="1" id="KW-1133">Transmembrane helix</keyword>
<dbReference type="AlphaFoldDB" id="A0A5S4GIM8"/>
<feature type="transmembrane region" description="Helical" evidence="1">
    <location>
        <begin position="12"/>
        <end position="30"/>
    </location>
</feature>
<dbReference type="EMBL" id="VCKZ01000262">
    <property type="protein sequence ID" value="TMR32572.1"/>
    <property type="molecule type" value="Genomic_DNA"/>
</dbReference>
<dbReference type="Proteomes" id="UP000305238">
    <property type="component" value="Unassembled WGS sequence"/>
</dbReference>
<keyword evidence="3" id="KW-1185">Reference proteome</keyword>
<feature type="transmembrane region" description="Helical" evidence="1">
    <location>
        <begin position="36"/>
        <end position="55"/>
    </location>
</feature>
<dbReference type="RefSeq" id="WP_138639730.1">
    <property type="nucleotide sequence ID" value="NZ_VCKZ01000262.1"/>
</dbReference>
<accession>A0A5S4GIM8</accession>
<organism evidence="2 3">
    <name type="scientific">Actinomadura geliboluensis</name>
    <dbReference type="NCBI Taxonomy" id="882440"/>
    <lineage>
        <taxon>Bacteria</taxon>
        <taxon>Bacillati</taxon>
        <taxon>Actinomycetota</taxon>
        <taxon>Actinomycetes</taxon>
        <taxon>Streptosporangiales</taxon>
        <taxon>Thermomonosporaceae</taxon>
        <taxon>Actinomadura</taxon>
    </lineage>
</organism>
<name>A0A5S4GIM8_9ACTN</name>
<evidence type="ECO:0000256" key="1">
    <source>
        <dbReference type="SAM" id="Phobius"/>
    </source>
</evidence>
<dbReference type="OrthoDB" id="9957310at2"/>
<evidence type="ECO:0000313" key="3">
    <source>
        <dbReference type="Proteomes" id="UP000305238"/>
    </source>
</evidence>
<proteinExistence type="predicted"/>
<reference evidence="2 3" key="1">
    <citation type="submission" date="2019-05" db="EMBL/GenBank/DDBJ databases">
        <title>Draft genome sequence of Actinomadura geliboluensis A8036.</title>
        <authorList>
            <person name="Saricaoglu S."/>
            <person name="Isik K."/>
        </authorList>
    </citation>
    <scope>NUCLEOTIDE SEQUENCE [LARGE SCALE GENOMIC DNA]</scope>
    <source>
        <strain evidence="2 3">A8036</strain>
    </source>
</reference>